<keyword evidence="4" id="KW-0378">Hydrolase</keyword>
<comment type="subcellular location">
    <subcellularLocation>
        <location evidence="1">Cell membrane</location>
    </subcellularLocation>
</comment>
<dbReference type="AlphaFoldDB" id="A0A210QBL9"/>
<dbReference type="OrthoDB" id="190675at2759"/>
<evidence type="ECO:0000256" key="6">
    <source>
        <dbReference type="ARBA" id="ARBA00023295"/>
    </source>
</evidence>
<gene>
    <name evidence="9" type="ORF">KP79_PYT04316</name>
</gene>
<evidence type="ECO:0000256" key="5">
    <source>
        <dbReference type="ARBA" id="ARBA00023180"/>
    </source>
</evidence>
<evidence type="ECO:0000313" key="9">
    <source>
        <dbReference type="EMBL" id="OWF46119.1"/>
    </source>
</evidence>
<dbReference type="STRING" id="6573.A0A210QBL9"/>
<comment type="similarity">
    <text evidence="2">Belongs to the CEMIP family.</text>
</comment>
<dbReference type="InterPro" id="IPR019316">
    <property type="entry name" value="G8_domain"/>
</dbReference>
<evidence type="ECO:0000256" key="1">
    <source>
        <dbReference type="ARBA" id="ARBA00004236"/>
    </source>
</evidence>
<comment type="caution">
    <text evidence="9">The sequence shown here is derived from an EMBL/GenBank/DDBJ whole genome shotgun (WGS) entry which is preliminary data.</text>
</comment>
<dbReference type="PROSITE" id="PS51484">
    <property type="entry name" value="G8"/>
    <property type="match status" value="1"/>
</dbReference>
<dbReference type="EMBL" id="NEDP02004270">
    <property type="protein sequence ID" value="OWF46119.1"/>
    <property type="molecule type" value="Genomic_DNA"/>
</dbReference>
<proteinExistence type="inferred from homology"/>
<dbReference type="Pfam" id="PF24606">
    <property type="entry name" value="CEMIP_beta-hel"/>
    <property type="match status" value="1"/>
</dbReference>
<evidence type="ECO:0000313" key="10">
    <source>
        <dbReference type="Proteomes" id="UP000242188"/>
    </source>
</evidence>
<organism evidence="9 10">
    <name type="scientific">Mizuhopecten yessoensis</name>
    <name type="common">Japanese scallop</name>
    <name type="synonym">Patinopecten yessoensis</name>
    <dbReference type="NCBI Taxonomy" id="6573"/>
    <lineage>
        <taxon>Eukaryota</taxon>
        <taxon>Metazoa</taxon>
        <taxon>Spiralia</taxon>
        <taxon>Lophotrochozoa</taxon>
        <taxon>Mollusca</taxon>
        <taxon>Bivalvia</taxon>
        <taxon>Autobranchia</taxon>
        <taxon>Pteriomorphia</taxon>
        <taxon>Pectinida</taxon>
        <taxon>Pectinoidea</taxon>
        <taxon>Pectinidae</taxon>
        <taxon>Mizuhopecten</taxon>
    </lineage>
</organism>
<name>A0A210QBL9_MIZYE</name>
<dbReference type="Pfam" id="PF24605">
    <property type="entry name" value="CEMIP_X"/>
    <property type="match status" value="1"/>
</dbReference>
<evidence type="ECO:0000259" key="8">
    <source>
        <dbReference type="PROSITE" id="PS51484"/>
    </source>
</evidence>
<evidence type="ECO:0000256" key="3">
    <source>
        <dbReference type="ARBA" id="ARBA00022475"/>
    </source>
</evidence>
<dbReference type="PANTHER" id="PTHR15535:SF28">
    <property type="entry name" value="ILEI_PANDER DOMAIN-CONTAINING PROTEIN"/>
    <property type="match status" value="1"/>
</dbReference>
<dbReference type="Gene3D" id="2.160.20.10">
    <property type="entry name" value="Single-stranded right-handed beta-helix, Pectin lyase-like"/>
    <property type="match status" value="1"/>
</dbReference>
<evidence type="ECO:0000256" key="4">
    <source>
        <dbReference type="ARBA" id="ARBA00022801"/>
    </source>
</evidence>
<dbReference type="GO" id="GO:0005886">
    <property type="term" value="C:plasma membrane"/>
    <property type="evidence" value="ECO:0007669"/>
    <property type="project" value="UniProtKB-SubCell"/>
</dbReference>
<accession>A0A210QBL9</accession>
<dbReference type="SUPFAM" id="SSF51126">
    <property type="entry name" value="Pectin lyase-like"/>
    <property type="match status" value="1"/>
</dbReference>
<dbReference type="InterPro" id="IPR012334">
    <property type="entry name" value="Pectin_lyas_fold"/>
</dbReference>
<dbReference type="SMART" id="SM01225">
    <property type="entry name" value="G8"/>
    <property type="match status" value="1"/>
</dbReference>
<keyword evidence="10" id="KW-1185">Reference proteome</keyword>
<dbReference type="InterPro" id="IPR052252">
    <property type="entry name" value="CEMIP/CEMIP2"/>
</dbReference>
<dbReference type="Pfam" id="PF10162">
    <property type="entry name" value="G8"/>
    <property type="match status" value="1"/>
</dbReference>
<reference evidence="9 10" key="1">
    <citation type="journal article" date="2017" name="Nat. Ecol. Evol.">
        <title>Scallop genome provides insights into evolution of bilaterian karyotype and development.</title>
        <authorList>
            <person name="Wang S."/>
            <person name="Zhang J."/>
            <person name="Jiao W."/>
            <person name="Li J."/>
            <person name="Xun X."/>
            <person name="Sun Y."/>
            <person name="Guo X."/>
            <person name="Huan P."/>
            <person name="Dong B."/>
            <person name="Zhang L."/>
            <person name="Hu X."/>
            <person name="Sun X."/>
            <person name="Wang J."/>
            <person name="Zhao C."/>
            <person name="Wang Y."/>
            <person name="Wang D."/>
            <person name="Huang X."/>
            <person name="Wang R."/>
            <person name="Lv J."/>
            <person name="Li Y."/>
            <person name="Zhang Z."/>
            <person name="Liu B."/>
            <person name="Lu W."/>
            <person name="Hui Y."/>
            <person name="Liang J."/>
            <person name="Zhou Z."/>
            <person name="Hou R."/>
            <person name="Li X."/>
            <person name="Liu Y."/>
            <person name="Li H."/>
            <person name="Ning X."/>
            <person name="Lin Y."/>
            <person name="Zhao L."/>
            <person name="Xing Q."/>
            <person name="Dou J."/>
            <person name="Li Y."/>
            <person name="Mao J."/>
            <person name="Guo H."/>
            <person name="Dou H."/>
            <person name="Li T."/>
            <person name="Mu C."/>
            <person name="Jiang W."/>
            <person name="Fu Q."/>
            <person name="Fu X."/>
            <person name="Miao Y."/>
            <person name="Liu J."/>
            <person name="Yu Q."/>
            <person name="Li R."/>
            <person name="Liao H."/>
            <person name="Li X."/>
            <person name="Kong Y."/>
            <person name="Jiang Z."/>
            <person name="Chourrout D."/>
            <person name="Li R."/>
            <person name="Bao Z."/>
        </authorList>
    </citation>
    <scope>NUCLEOTIDE SEQUENCE [LARGE SCALE GENOMIC DNA]</scope>
    <source>
        <strain evidence="9 10">PY_sf001</strain>
    </source>
</reference>
<feature type="signal peptide" evidence="7">
    <location>
        <begin position="1"/>
        <end position="24"/>
    </location>
</feature>
<keyword evidence="3" id="KW-0472">Membrane</keyword>
<keyword evidence="9" id="KW-0812">Transmembrane</keyword>
<keyword evidence="5" id="KW-0325">Glycoprotein</keyword>
<dbReference type="InterPro" id="IPR011050">
    <property type="entry name" value="Pectin_lyase_fold/virulence"/>
</dbReference>
<feature type="chain" id="PRO_5012781194" evidence="7">
    <location>
        <begin position="25"/>
        <end position="1121"/>
    </location>
</feature>
<protein>
    <submittedName>
        <fullName evidence="9">Transmembrane protein 2</fullName>
    </submittedName>
</protein>
<evidence type="ECO:0000256" key="7">
    <source>
        <dbReference type="SAM" id="SignalP"/>
    </source>
</evidence>
<dbReference type="GO" id="GO:0016798">
    <property type="term" value="F:hydrolase activity, acting on glycosyl bonds"/>
    <property type="evidence" value="ECO:0007669"/>
    <property type="project" value="UniProtKB-KW"/>
</dbReference>
<keyword evidence="3" id="KW-1003">Cell membrane</keyword>
<dbReference type="Proteomes" id="UP000242188">
    <property type="component" value="Unassembled WGS sequence"/>
</dbReference>
<evidence type="ECO:0000256" key="2">
    <source>
        <dbReference type="ARBA" id="ARBA00007586"/>
    </source>
</evidence>
<dbReference type="InterPro" id="IPR055401">
    <property type="entry name" value="CEMIP_beta-hel_dom"/>
</dbReference>
<feature type="domain" description="G8" evidence="8">
    <location>
        <begin position="40"/>
        <end position="158"/>
    </location>
</feature>
<dbReference type="InterPro" id="IPR055400">
    <property type="entry name" value="CEMIP_X"/>
</dbReference>
<keyword evidence="7" id="KW-0732">Signal</keyword>
<dbReference type="PANTHER" id="PTHR15535">
    <property type="entry name" value="TRANSMEMBRANE PROTEIN 2-RELATED"/>
    <property type="match status" value="1"/>
</dbReference>
<sequence>MNSVNVTGMEWIKVFLITIGVVHASCPHEDPALRPWSNPASWPSGMTPSFMEEVKVHTAILLDITPPTLTSVTISHGGRLVWKPTGSVNLTVGFLLVQGRMDIGSEDCKYGGRTIITITGKRGDYDVIGFGEKFIGVDSGGILELHGREKVSWTKLNRTVPKLTQGHGYVYSHKESHLWKKDDWMEGLGAYVIDPMTDEVEAFRMFYLSGRNEQMTNYHIRDVRPFLKGISPGKLLFLSVQHSMVNTSDLSWVFDELEEFAFGSVSGQGLFRTVQDGDAYVMIAKAGDPSFTIERKHNGSTSTVSEISAKCTNWNRRRIYIVESYIDKTEKWKSHIDLRILDTDYAYPKLNVIDDVTSWDVGDAVVLTSTDFNWKQAEEATIVPCLECSTHQLRVYLETKYTHWGEMINNVDCRGEVALLSRNIVLQGRMAEYCPPENGNCDAYPYDTFGAHLRIQPNFWSVHIEGVEIKHFGSQTELRRYPIHFHMSGDVDDHVRYPNPPYVANNSIHHTFARCVVVHATHGLQVKDNVCYDCLGHAFYIEDGGEKRTVLDGNLGASTRKGSLIPADVSPSTFWITNPLTFVRNNVAAGSENTGFWFVFPDSPVGLSQGLGFMAKGEASRTALVEFSNNVAHSNYVLGVNIDQKLLANFSIGSTNGYEPKEDPLNEMSPDKEVIIDRLTCYKNNMHNAWIRGGQIRVTRSSFSDSAKALTFARNGDQVQFLSDSVIIGESANIGDDTKLYNISNKQWFSMPRSMPIPWDIHHPVMGFTVYDGPVHLHNIWFDGFGVNPNYTLSALGFQLQNKFPSSPVTSVSRLMFGFNDGVRMGNRIYDGNAKKAGYAKYAGDQGATCRDTDGSLTSLPGTQVVKPDPFYTTGSCLYRSNWNMAICPHRYGKLMLHVPNVDDKAILPILVRDDLSDVSETISEYAYNPQFLVVLGGNYSYTLHWNSRVPRKFVLEGLGVEKDYPVQIGVCLPRDATFDLKSWAPVWRADLSHWTSVNSTDVLSNETDGGQYYWDKEVGLLFIQLQSLTRRTETTVKDCNGLCPVVQITVISGDLNDADCRPRAYPKYLKIMTEQQKGAFDKILTGKELTPPKDVGAGASRPFPSRLPSLGTNCCLKTNK</sequence>
<keyword evidence="6" id="KW-0326">Glycosidase</keyword>